<dbReference type="NCBIfam" id="TIGR00379">
    <property type="entry name" value="cobB"/>
    <property type="match status" value="1"/>
</dbReference>
<keyword evidence="7 9" id="KW-0460">Magnesium</keyword>
<evidence type="ECO:0000313" key="12">
    <source>
        <dbReference type="EMBL" id="TDQ78504.1"/>
    </source>
</evidence>
<keyword evidence="5 9" id="KW-0547">Nucleotide-binding</keyword>
<dbReference type="InterPro" id="IPR027417">
    <property type="entry name" value="P-loop_NTPase"/>
</dbReference>
<dbReference type="EMBL" id="SNYW01000013">
    <property type="protein sequence ID" value="TDQ78504.1"/>
    <property type="molecule type" value="Genomic_DNA"/>
</dbReference>
<evidence type="ECO:0000256" key="4">
    <source>
        <dbReference type="ARBA" id="ARBA00022598"/>
    </source>
</evidence>
<comment type="similarity">
    <text evidence="2">Belongs to the CobB/CobQ family. CobQ subfamily.</text>
</comment>
<dbReference type="Pfam" id="PF01656">
    <property type="entry name" value="CbiA"/>
    <property type="match status" value="1"/>
</dbReference>
<dbReference type="InterPro" id="IPR029062">
    <property type="entry name" value="Class_I_gatase-like"/>
</dbReference>
<gene>
    <name evidence="9" type="primary">cbiA</name>
    <name evidence="12" type="ORF">A8950_3560</name>
</gene>
<protein>
    <recommendedName>
        <fullName evidence="9">Cobyrinate a,c-diamide synthase</fullName>
        <ecNumber evidence="9">6.3.5.11</ecNumber>
    </recommendedName>
    <alternativeName>
        <fullName evidence="9">Cobyrinic acid a,c-diamide synthetase</fullName>
    </alternativeName>
</protein>
<evidence type="ECO:0000256" key="2">
    <source>
        <dbReference type="ARBA" id="ARBA00006205"/>
    </source>
</evidence>
<keyword evidence="13" id="KW-1185">Reference proteome</keyword>
<evidence type="ECO:0000259" key="11">
    <source>
        <dbReference type="Pfam" id="PF07685"/>
    </source>
</evidence>
<feature type="domain" description="CobB/CobQ-like glutamine amidotransferase" evidence="11">
    <location>
        <begin position="246"/>
        <end position="434"/>
    </location>
</feature>
<name>A0A4R6WJ76_9PROT</name>
<comment type="catalytic activity">
    <reaction evidence="9">
        <text>cob(II)yrinate + 2 L-glutamine + 2 ATP + 2 H2O = cob(II)yrinate a,c diamide + 2 L-glutamate + 2 ADP + 2 phosphate + 2 H(+)</text>
        <dbReference type="Rhea" id="RHEA:26289"/>
        <dbReference type="ChEBI" id="CHEBI:15377"/>
        <dbReference type="ChEBI" id="CHEBI:15378"/>
        <dbReference type="ChEBI" id="CHEBI:29985"/>
        <dbReference type="ChEBI" id="CHEBI:30616"/>
        <dbReference type="ChEBI" id="CHEBI:43474"/>
        <dbReference type="ChEBI" id="CHEBI:58359"/>
        <dbReference type="ChEBI" id="CHEBI:58537"/>
        <dbReference type="ChEBI" id="CHEBI:58894"/>
        <dbReference type="ChEBI" id="CHEBI:456216"/>
        <dbReference type="EC" id="6.3.5.11"/>
    </reaction>
</comment>
<dbReference type="GO" id="GO:0005524">
    <property type="term" value="F:ATP binding"/>
    <property type="evidence" value="ECO:0007669"/>
    <property type="project" value="UniProtKB-UniRule"/>
</dbReference>
<dbReference type="InterPro" id="IPR011698">
    <property type="entry name" value="GATase_3"/>
</dbReference>
<evidence type="ECO:0000313" key="13">
    <source>
        <dbReference type="Proteomes" id="UP000295783"/>
    </source>
</evidence>
<feature type="active site" description="Nucleophile" evidence="9">
    <location>
        <position position="329"/>
    </location>
</feature>
<evidence type="ECO:0000256" key="8">
    <source>
        <dbReference type="ARBA" id="ARBA00022962"/>
    </source>
</evidence>
<comment type="function">
    <text evidence="9">Catalyzes the ATP-dependent amidation of the two carboxylate groups at positions a and c of cobyrinate, using either L-glutamine or ammonia as the nitrogen source.</text>
</comment>
<dbReference type="InterPro" id="IPR004484">
    <property type="entry name" value="CbiA/CobB_synth"/>
</dbReference>
<dbReference type="GO" id="GO:0042242">
    <property type="term" value="F:cobyrinic acid a,c-diamide synthase activity"/>
    <property type="evidence" value="ECO:0007669"/>
    <property type="project" value="UniProtKB-UniRule"/>
</dbReference>
<evidence type="ECO:0000256" key="7">
    <source>
        <dbReference type="ARBA" id="ARBA00022842"/>
    </source>
</evidence>
<evidence type="ECO:0000256" key="6">
    <source>
        <dbReference type="ARBA" id="ARBA00022840"/>
    </source>
</evidence>
<dbReference type="Gene3D" id="3.40.50.880">
    <property type="match status" value="1"/>
</dbReference>
<dbReference type="UniPathway" id="UPA00148">
    <property type="reaction ID" value="UER00231"/>
</dbReference>
<dbReference type="AlphaFoldDB" id="A0A4R6WJ76"/>
<dbReference type="PROSITE" id="PS51274">
    <property type="entry name" value="GATASE_COBBQ"/>
    <property type="match status" value="1"/>
</dbReference>
<dbReference type="SUPFAM" id="SSF52540">
    <property type="entry name" value="P-loop containing nucleoside triphosphate hydrolases"/>
    <property type="match status" value="1"/>
</dbReference>
<comment type="miscellaneous">
    <text evidence="9">The a and c carboxylates of cobyrinate are activated for nucleophilic attack via formation of a phosphorylated intermediate by ATP. CbiA catalyzes first the amidation of the c-carboxylate, and then that of the a-carboxylate.</text>
</comment>
<dbReference type="Pfam" id="PF07685">
    <property type="entry name" value="GATase_3"/>
    <property type="match status" value="1"/>
</dbReference>
<dbReference type="GO" id="GO:0009236">
    <property type="term" value="P:cobalamin biosynthetic process"/>
    <property type="evidence" value="ECO:0007669"/>
    <property type="project" value="UniProtKB-UniRule"/>
</dbReference>
<evidence type="ECO:0000256" key="1">
    <source>
        <dbReference type="ARBA" id="ARBA00001946"/>
    </source>
</evidence>
<dbReference type="InterPro" id="IPR002586">
    <property type="entry name" value="CobQ/CobB/MinD/ParA_Nub-bd_dom"/>
</dbReference>
<dbReference type="RefSeq" id="WP_133614996.1">
    <property type="nucleotide sequence ID" value="NZ_SNYW01000013.1"/>
</dbReference>
<dbReference type="NCBIfam" id="NF002204">
    <property type="entry name" value="PRK01077.1"/>
    <property type="match status" value="1"/>
</dbReference>
<reference evidence="12 13" key="1">
    <citation type="submission" date="2019-03" db="EMBL/GenBank/DDBJ databases">
        <title>Genomic Encyclopedia of Type Strains, Phase III (KMG-III): the genomes of soil and plant-associated and newly described type strains.</title>
        <authorList>
            <person name="Whitman W."/>
        </authorList>
    </citation>
    <scope>NUCLEOTIDE SEQUENCE [LARGE SCALE GENOMIC DNA]</scope>
    <source>
        <strain evidence="12 13">CGMCC 1.7660</strain>
    </source>
</reference>
<evidence type="ECO:0000256" key="5">
    <source>
        <dbReference type="ARBA" id="ARBA00022741"/>
    </source>
</evidence>
<evidence type="ECO:0000259" key="10">
    <source>
        <dbReference type="Pfam" id="PF01656"/>
    </source>
</evidence>
<keyword evidence="8 9" id="KW-0315">Glutamine amidotransferase</keyword>
<accession>A0A4R6WJ76</accession>
<dbReference type="Gene3D" id="3.40.50.300">
    <property type="entry name" value="P-loop containing nucleotide triphosphate hydrolases"/>
    <property type="match status" value="1"/>
</dbReference>
<dbReference type="HAMAP" id="MF_00027">
    <property type="entry name" value="CobB_CbiA"/>
    <property type="match status" value="1"/>
</dbReference>
<keyword evidence="3 9" id="KW-0169">Cobalamin biosynthesis</keyword>
<comment type="cofactor">
    <cofactor evidence="1 9">
        <name>Mg(2+)</name>
        <dbReference type="ChEBI" id="CHEBI:18420"/>
    </cofactor>
</comment>
<comment type="domain">
    <text evidence="9">Comprises of two domains. The C-terminal domain contains the binding site for glutamine and catalyzes the hydrolysis of this substrate to glutamate and ammonia. The N-terminal domain is anticipated to bind ATP and cobyrinate and catalyzes the ultimate synthesis of the diamide product. The ammonia produced via the glutaminase domain is probably translocated to the adjacent domain via a molecular tunnel, where it reacts with an activated intermediate.</text>
</comment>
<dbReference type="SUPFAM" id="SSF52317">
    <property type="entry name" value="Class I glutamine amidotransferase-like"/>
    <property type="match status" value="1"/>
</dbReference>
<feature type="domain" description="CobQ/CobB/MinD/ParA nucleotide binding" evidence="10">
    <location>
        <begin position="5"/>
        <end position="192"/>
    </location>
</feature>
<comment type="similarity">
    <text evidence="9">Belongs to the CobB/CbiA family.</text>
</comment>
<dbReference type="PANTHER" id="PTHR43873">
    <property type="entry name" value="COBYRINATE A,C-DIAMIDE SYNTHASE"/>
    <property type="match status" value="1"/>
</dbReference>
<feature type="site" description="Increases nucleophilicity of active site Cys" evidence="9">
    <location>
        <position position="432"/>
    </location>
</feature>
<comment type="pathway">
    <text evidence="9">Cofactor biosynthesis; adenosylcobalamin biosynthesis; cob(II)yrinate a,c-diamide from sirohydrochlorin (anaerobic route): step 10/10.</text>
</comment>
<dbReference type="PANTHER" id="PTHR43873:SF1">
    <property type="entry name" value="COBYRINATE A,C-DIAMIDE SYNTHASE"/>
    <property type="match status" value="1"/>
</dbReference>
<evidence type="ECO:0000256" key="3">
    <source>
        <dbReference type="ARBA" id="ARBA00022573"/>
    </source>
</evidence>
<comment type="caution">
    <text evidence="12">The sequence shown here is derived from an EMBL/GenBank/DDBJ whole genome shotgun (WGS) entry which is preliminary data.</text>
</comment>
<dbReference type="Proteomes" id="UP000295783">
    <property type="component" value="Unassembled WGS sequence"/>
</dbReference>
<keyword evidence="4 9" id="KW-0436">Ligase</keyword>
<evidence type="ECO:0000256" key="9">
    <source>
        <dbReference type="HAMAP-Rule" id="MF_00027"/>
    </source>
</evidence>
<dbReference type="OrthoDB" id="9764035at2"/>
<proteinExistence type="inferred from homology"/>
<keyword evidence="6 9" id="KW-0067">ATP-binding</keyword>
<organism evidence="12 13">
    <name type="scientific">Dongia mobilis</name>
    <dbReference type="NCBI Taxonomy" id="578943"/>
    <lineage>
        <taxon>Bacteria</taxon>
        <taxon>Pseudomonadati</taxon>
        <taxon>Pseudomonadota</taxon>
        <taxon>Alphaproteobacteria</taxon>
        <taxon>Rhodospirillales</taxon>
        <taxon>Dongiaceae</taxon>
        <taxon>Dongia</taxon>
    </lineage>
</organism>
<sequence>MAHGLIIAAPASGSGKTLTTLSLLSLLKARGIDVVGCKAGPDYIDPGFHAAATGKPCFNLDIWAMRREGLDGLLARQASRGDLVVVEGVMGLFDGIPGFSARENGSTAELARALGLPILLVMNVKGMGATAAALLQGIVTHDPSLQFAGVIFNQVGGPGHRDILARAAAEAGLTVFGCLPRVAELAVPERHLGLVQAREHAALDDFFAAARAAFGDALELEGIVAAAGEIAARPANSVLLPPLGQRIALAEDAAFAFSYPFHLEQWRAAGAEILPFAPLADQAPDASADAVFLPGGYPELHAGRLAGNRRFLDGLRAAAARGAVVYGECGGYMTLGSHLTDAAGVQHQMAGLLPVATSFATRRLHLGYRAAELLAAAPFGTPGTTLRGHEFHYATILHEGDAPALFRLTDARGRDLGPAGRRVGPVMGSFMHLIDRAA</sequence>
<dbReference type="EC" id="6.3.5.11" evidence="9"/>